<dbReference type="Proteomes" id="UP001499852">
    <property type="component" value="Unassembled WGS sequence"/>
</dbReference>
<dbReference type="SUPFAM" id="SSF88946">
    <property type="entry name" value="Sigma2 domain of RNA polymerase sigma factors"/>
    <property type="match status" value="1"/>
</dbReference>
<proteinExistence type="predicted"/>
<keyword evidence="2" id="KW-0731">Sigma factor</keyword>
<dbReference type="InterPro" id="IPR013325">
    <property type="entry name" value="RNA_pol_sigma_r2"/>
</dbReference>
<evidence type="ECO:0000256" key="2">
    <source>
        <dbReference type="ARBA" id="ARBA00023082"/>
    </source>
</evidence>
<protein>
    <submittedName>
        <fullName evidence="4">Sigma factor</fullName>
    </submittedName>
</protein>
<dbReference type="PANTHER" id="PTHR43133:SF51">
    <property type="entry name" value="RNA POLYMERASE SIGMA FACTOR"/>
    <property type="match status" value="1"/>
</dbReference>
<gene>
    <name evidence="4" type="ORF">GCM10023213_27170</name>
</gene>
<keyword evidence="1" id="KW-0805">Transcription regulation</keyword>
<dbReference type="InterPro" id="IPR039425">
    <property type="entry name" value="RNA_pol_sigma-70-like"/>
</dbReference>
<evidence type="ECO:0000256" key="1">
    <source>
        <dbReference type="ARBA" id="ARBA00023015"/>
    </source>
</evidence>
<sequence>MNKPDPFSPEATCPPTQWSLIRLAVDGTEDQRKTALEMICRIYWLPLYAFLRSAGRSHEMAEDIVQEFFLRLLDGRLLASATPERGRFRSLILTALKNLDHDLRRMEQTQKRGGGCEVMSIDMTGAQDFWQNQEASEATPDQAFDRAWAMTLIDRAAHRLKQHFTLEGKEALFAELYPRILGEETEDGLAAVANRLGMSAAAIKVAAFRIRRHYAEMLQEEVRRTVITAEEAKQELLHLRTAFR</sequence>
<accession>A0ABP9P7M4</accession>
<keyword evidence="3" id="KW-0804">Transcription</keyword>
<keyword evidence="5" id="KW-1185">Reference proteome</keyword>
<name>A0ABP9P7M4_9BACT</name>
<dbReference type="Gene3D" id="1.10.1740.10">
    <property type="match status" value="1"/>
</dbReference>
<comment type="caution">
    <text evidence="4">The sequence shown here is derived from an EMBL/GenBank/DDBJ whole genome shotgun (WGS) entry which is preliminary data.</text>
</comment>
<organism evidence="4 5">
    <name type="scientific">Prosthecobacter algae</name>
    <dbReference type="NCBI Taxonomy" id="1144682"/>
    <lineage>
        <taxon>Bacteria</taxon>
        <taxon>Pseudomonadati</taxon>
        <taxon>Verrucomicrobiota</taxon>
        <taxon>Verrucomicrobiia</taxon>
        <taxon>Verrucomicrobiales</taxon>
        <taxon>Verrucomicrobiaceae</taxon>
        <taxon>Prosthecobacter</taxon>
    </lineage>
</organism>
<evidence type="ECO:0000256" key="3">
    <source>
        <dbReference type="ARBA" id="ARBA00023163"/>
    </source>
</evidence>
<reference evidence="5" key="1">
    <citation type="journal article" date="2019" name="Int. J. Syst. Evol. Microbiol.">
        <title>The Global Catalogue of Microorganisms (GCM) 10K type strain sequencing project: providing services to taxonomists for standard genome sequencing and annotation.</title>
        <authorList>
            <consortium name="The Broad Institute Genomics Platform"/>
            <consortium name="The Broad Institute Genome Sequencing Center for Infectious Disease"/>
            <person name="Wu L."/>
            <person name="Ma J."/>
        </authorList>
    </citation>
    <scope>NUCLEOTIDE SEQUENCE [LARGE SCALE GENOMIC DNA]</scope>
    <source>
        <strain evidence="5">JCM 18053</strain>
    </source>
</reference>
<dbReference type="EMBL" id="BAABIA010000005">
    <property type="protein sequence ID" value="GAA5141994.1"/>
    <property type="molecule type" value="Genomic_DNA"/>
</dbReference>
<evidence type="ECO:0000313" key="4">
    <source>
        <dbReference type="EMBL" id="GAA5141994.1"/>
    </source>
</evidence>
<dbReference type="PANTHER" id="PTHR43133">
    <property type="entry name" value="RNA POLYMERASE ECF-TYPE SIGMA FACTO"/>
    <property type="match status" value="1"/>
</dbReference>
<dbReference type="RefSeq" id="WP_345736914.1">
    <property type="nucleotide sequence ID" value="NZ_BAABIA010000005.1"/>
</dbReference>
<evidence type="ECO:0000313" key="5">
    <source>
        <dbReference type="Proteomes" id="UP001499852"/>
    </source>
</evidence>